<comment type="similarity">
    <text evidence="1">Belongs to the universal ribosomal protein uL3 family.</text>
</comment>
<dbReference type="EMBL" id="KF900356">
    <property type="protein sequence ID" value="AIE92045.1"/>
    <property type="molecule type" value="Genomic_DNA"/>
</dbReference>
<dbReference type="InterPro" id="IPR044892">
    <property type="entry name" value="Ribosomal_L3_dom_3_arc_sf"/>
</dbReference>
<feature type="region of interest" description="Disordered" evidence="8">
    <location>
        <begin position="100"/>
        <end position="150"/>
    </location>
</feature>
<dbReference type="GO" id="GO:0003735">
    <property type="term" value="F:structural constituent of ribosome"/>
    <property type="evidence" value="ECO:0007669"/>
    <property type="project" value="UniProtKB-UniRule"/>
</dbReference>
<dbReference type="AlphaFoldDB" id="A0A075FKK2"/>
<proteinExistence type="inferred from homology"/>
<dbReference type="Pfam" id="PF00297">
    <property type="entry name" value="Ribosomal_L3"/>
    <property type="match status" value="1"/>
</dbReference>
<accession>A0A075FKK2</accession>
<dbReference type="GO" id="GO:0022625">
    <property type="term" value="C:cytosolic large ribosomal subunit"/>
    <property type="evidence" value="ECO:0007669"/>
    <property type="project" value="UniProtKB-UniRule"/>
</dbReference>
<dbReference type="SUPFAM" id="SSF50447">
    <property type="entry name" value="Translation proteins"/>
    <property type="match status" value="1"/>
</dbReference>
<dbReference type="PANTHER" id="PTHR11363">
    <property type="entry name" value="60S RIBOSOMAL PROTEIN L3-RELATED"/>
    <property type="match status" value="1"/>
</dbReference>
<dbReference type="Gene3D" id="3.30.1430.10">
    <property type="match status" value="1"/>
</dbReference>
<evidence type="ECO:0000256" key="3">
    <source>
        <dbReference type="ARBA" id="ARBA00022884"/>
    </source>
</evidence>
<protein>
    <recommendedName>
        <fullName evidence="6 7">50S ribosomal protein L3</fullName>
    </recommendedName>
</protein>
<evidence type="ECO:0000256" key="7">
    <source>
        <dbReference type="NCBIfam" id="TIGR03626"/>
    </source>
</evidence>
<evidence type="ECO:0000256" key="4">
    <source>
        <dbReference type="ARBA" id="ARBA00022980"/>
    </source>
</evidence>
<evidence type="ECO:0000256" key="1">
    <source>
        <dbReference type="ARBA" id="ARBA00006540"/>
    </source>
</evidence>
<reference evidence="9" key="1">
    <citation type="journal article" date="2014" name="Genome Biol. Evol.">
        <title>Pangenome evidence for extensive interdomain horizontal transfer affecting lineage core and shell genes in uncultured planktonic thaumarchaeota and euryarchaeota.</title>
        <authorList>
            <person name="Deschamps P."/>
            <person name="Zivanovic Y."/>
            <person name="Moreira D."/>
            <person name="Rodriguez-Valera F."/>
            <person name="Lopez-Garcia P."/>
        </authorList>
    </citation>
    <scope>NUCLEOTIDE SEQUENCE</scope>
</reference>
<feature type="region of interest" description="Disordered" evidence="8">
    <location>
        <begin position="1"/>
        <end position="34"/>
    </location>
</feature>
<dbReference type="InterPro" id="IPR019928">
    <property type="entry name" value="Ribosomal_uL3_arc"/>
</dbReference>
<feature type="compositionally biased region" description="Basic and acidic residues" evidence="8">
    <location>
        <begin position="122"/>
        <end position="132"/>
    </location>
</feature>
<evidence type="ECO:0000256" key="5">
    <source>
        <dbReference type="ARBA" id="ARBA00023274"/>
    </source>
</evidence>
<dbReference type="InterPro" id="IPR045077">
    <property type="entry name" value="L3_arc_euk"/>
</dbReference>
<feature type="compositionally biased region" description="Polar residues" evidence="8">
    <location>
        <begin position="22"/>
        <end position="33"/>
    </location>
</feature>
<evidence type="ECO:0000313" key="9">
    <source>
        <dbReference type="EMBL" id="AIE92045.1"/>
    </source>
</evidence>
<dbReference type="GO" id="GO:0019843">
    <property type="term" value="F:rRNA binding"/>
    <property type="evidence" value="ECO:0007669"/>
    <property type="project" value="UniProtKB-KW"/>
</dbReference>
<evidence type="ECO:0000256" key="6">
    <source>
        <dbReference type="ARBA" id="ARBA00035457"/>
    </source>
</evidence>
<dbReference type="InterPro" id="IPR009000">
    <property type="entry name" value="Transl_B-barrel_sf"/>
</dbReference>
<sequence>MADRSKPRRGSMGYSPRKRANRQFSRISSWPESDSSEIRVQGFAGWKAGMTHVLIRDNNPHSPSAQQEVRKAVTVIEAPPMSVLAVRGYRMTPYGMQTAGEAWHDSDGGPEGLMPRLANQSRGERDAEEGRKPSKRAGRIPSRGDGSPEEALKALREADLCEVRLIVSTQPALVKSVSSKTPEIMEVALAGGDNAAKLDWAEEKMGGTITLDDVYQTGQEIDVAGVTKGKGWQGSIKRWGIKLLSHKNSKRRRQGGNMGDFGTRYVRKTIRQAGQVGYHNRTELNKRILRISDPGESDITPAGGFLKYGEVTNPYMLIQGSLPGPCKRMLRFRDAIRPRAAKPEVDITYVSTSSKQGA</sequence>
<keyword evidence="4 9" id="KW-0689">Ribosomal protein</keyword>
<keyword evidence="3" id="KW-0694">RNA-binding</keyword>
<dbReference type="Gene3D" id="4.10.960.10">
    <property type="entry name" value="Ribosomal protein L3, domain 3"/>
    <property type="match status" value="1"/>
</dbReference>
<dbReference type="Gene3D" id="2.40.30.10">
    <property type="entry name" value="Translation factors"/>
    <property type="match status" value="1"/>
</dbReference>
<dbReference type="PANTHER" id="PTHR11363:SF5">
    <property type="entry name" value="LARGE RIBOSOMAL SUBUNIT PROTEIN UL3"/>
    <property type="match status" value="1"/>
</dbReference>
<gene>
    <name evidence="9" type="primary">RP-L3</name>
    <name evidence="9" type="synonym">rplC</name>
</gene>
<dbReference type="NCBIfam" id="NF003261">
    <property type="entry name" value="PRK04231.1"/>
    <property type="match status" value="1"/>
</dbReference>
<evidence type="ECO:0000256" key="2">
    <source>
        <dbReference type="ARBA" id="ARBA00022730"/>
    </source>
</evidence>
<dbReference type="GO" id="GO:0006412">
    <property type="term" value="P:translation"/>
    <property type="evidence" value="ECO:0007669"/>
    <property type="project" value="UniProtKB-UniRule"/>
</dbReference>
<keyword evidence="2" id="KW-0699">rRNA-binding</keyword>
<name>A0A075FKK2_9EURY</name>
<organism evidence="9">
    <name type="scientific">uncultured marine group II/III euryarchaeote AD1000_19_G08</name>
    <dbReference type="NCBI Taxonomy" id="1457733"/>
    <lineage>
        <taxon>Archaea</taxon>
        <taxon>Methanobacteriati</taxon>
        <taxon>Methanobacteriota</taxon>
        <taxon>environmental samples</taxon>
    </lineage>
</organism>
<keyword evidence="5" id="KW-0687">Ribonucleoprotein</keyword>
<dbReference type="NCBIfam" id="TIGR03626">
    <property type="entry name" value="L3_arch"/>
    <property type="match status" value="1"/>
</dbReference>
<evidence type="ECO:0000256" key="8">
    <source>
        <dbReference type="SAM" id="MobiDB-lite"/>
    </source>
</evidence>
<dbReference type="InterPro" id="IPR000597">
    <property type="entry name" value="Ribosomal_uL3"/>
</dbReference>